<protein>
    <submittedName>
        <fullName evidence="2">(apollo) hypothetical protein</fullName>
    </submittedName>
</protein>
<accession>A0A8S3X280</accession>
<gene>
    <name evidence="2" type="ORF">PAPOLLO_LOCUS12909</name>
</gene>
<reference evidence="2" key="1">
    <citation type="submission" date="2021-04" db="EMBL/GenBank/DDBJ databases">
        <authorList>
            <person name="Tunstrom K."/>
        </authorList>
    </citation>
    <scope>NUCLEOTIDE SEQUENCE</scope>
</reference>
<dbReference type="EMBL" id="CAJQZP010000914">
    <property type="protein sequence ID" value="CAG4995984.1"/>
    <property type="molecule type" value="Genomic_DNA"/>
</dbReference>
<dbReference type="Proteomes" id="UP000691718">
    <property type="component" value="Unassembled WGS sequence"/>
</dbReference>
<feature type="region of interest" description="Disordered" evidence="1">
    <location>
        <begin position="1"/>
        <end position="22"/>
    </location>
</feature>
<evidence type="ECO:0000313" key="2">
    <source>
        <dbReference type="EMBL" id="CAG4995984.1"/>
    </source>
</evidence>
<evidence type="ECO:0000313" key="3">
    <source>
        <dbReference type="Proteomes" id="UP000691718"/>
    </source>
</evidence>
<organism evidence="2 3">
    <name type="scientific">Parnassius apollo</name>
    <name type="common">Apollo butterfly</name>
    <name type="synonym">Papilio apollo</name>
    <dbReference type="NCBI Taxonomy" id="110799"/>
    <lineage>
        <taxon>Eukaryota</taxon>
        <taxon>Metazoa</taxon>
        <taxon>Ecdysozoa</taxon>
        <taxon>Arthropoda</taxon>
        <taxon>Hexapoda</taxon>
        <taxon>Insecta</taxon>
        <taxon>Pterygota</taxon>
        <taxon>Neoptera</taxon>
        <taxon>Endopterygota</taxon>
        <taxon>Lepidoptera</taxon>
        <taxon>Glossata</taxon>
        <taxon>Ditrysia</taxon>
        <taxon>Papilionoidea</taxon>
        <taxon>Papilionidae</taxon>
        <taxon>Parnassiinae</taxon>
        <taxon>Parnassini</taxon>
        <taxon>Parnassius</taxon>
        <taxon>Parnassius</taxon>
    </lineage>
</organism>
<name>A0A8S3X280_PARAO</name>
<proteinExistence type="predicted"/>
<keyword evidence="3" id="KW-1185">Reference proteome</keyword>
<comment type="caution">
    <text evidence="2">The sequence shown here is derived from an EMBL/GenBank/DDBJ whole genome shotgun (WGS) entry which is preliminary data.</text>
</comment>
<sequence length="81" mass="9149">MEVIEETPELNSSIDQETPELNSSIDQVKNNVVIEETVECIRQDVCHKSNGVIDMRKAGLAEEDNEITKMVITQESVELME</sequence>
<dbReference type="AlphaFoldDB" id="A0A8S3X280"/>
<evidence type="ECO:0000256" key="1">
    <source>
        <dbReference type="SAM" id="MobiDB-lite"/>
    </source>
</evidence>
<feature type="compositionally biased region" description="Polar residues" evidence="1">
    <location>
        <begin position="9"/>
        <end position="22"/>
    </location>
</feature>